<reference evidence="2" key="1">
    <citation type="submission" date="2023-05" db="EMBL/GenBank/DDBJ databases">
        <authorList>
            <person name="Stuckert A."/>
        </authorList>
    </citation>
    <scope>NUCLEOTIDE SEQUENCE</scope>
</reference>
<dbReference type="Proteomes" id="UP001162483">
    <property type="component" value="Unassembled WGS sequence"/>
</dbReference>
<protein>
    <submittedName>
        <fullName evidence="2">Uncharacterized protein</fullName>
    </submittedName>
</protein>
<comment type="caution">
    <text evidence="2">The sequence shown here is derived from an EMBL/GenBank/DDBJ whole genome shotgun (WGS) entry which is preliminary data.</text>
</comment>
<gene>
    <name evidence="2" type="ORF">SPARVUS_LOCUS7107428</name>
</gene>
<organism evidence="2 3">
    <name type="scientific">Staurois parvus</name>
    <dbReference type="NCBI Taxonomy" id="386267"/>
    <lineage>
        <taxon>Eukaryota</taxon>
        <taxon>Metazoa</taxon>
        <taxon>Chordata</taxon>
        <taxon>Craniata</taxon>
        <taxon>Vertebrata</taxon>
        <taxon>Euteleostomi</taxon>
        <taxon>Amphibia</taxon>
        <taxon>Batrachia</taxon>
        <taxon>Anura</taxon>
        <taxon>Neobatrachia</taxon>
        <taxon>Ranoidea</taxon>
        <taxon>Ranidae</taxon>
        <taxon>Staurois</taxon>
    </lineage>
</organism>
<keyword evidence="1" id="KW-0812">Transmembrane</keyword>
<feature type="transmembrane region" description="Helical" evidence="1">
    <location>
        <begin position="25"/>
        <end position="46"/>
    </location>
</feature>
<accession>A0ABN9DG99</accession>
<evidence type="ECO:0000313" key="2">
    <source>
        <dbReference type="EMBL" id="CAI9570517.1"/>
    </source>
</evidence>
<name>A0ABN9DG99_9NEOB</name>
<keyword evidence="1" id="KW-1133">Transmembrane helix</keyword>
<dbReference type="EMBL" id="CATNWA010014327">
    <property type="protein sequence ID" value="CAI9570517.1"/>
    <property type="molecule type" value="Genomic_DNA"/>
</dbReference>
<proteinExistence type="predicted"/>
<keyword evidence="3" id="KW-1185">Reference proteome</keyword>
<evidence type="ECO:0000256" key="1">
    <source>
        <dbReference type="SAM" id="Phobius"/>
    </source>
</evidence>
<sequence length="65" mass="7400">MLFDLDFSDPPLLPLSLSYLPRRHIVSLCTCSVWCVLLQSFFVFFLGECMRSAQGKSVLSRQRSG</sequence>
<evidence type="ECO:0000313" key="3">
    <source>
        <dbReference type="Proteomes" id="UP001162483"/>
    </source>
</evidence>
<feature type="non-terminal residue" evidence="2">
    <location>
        <position position="65"/>
    </location>
</feature>
<keyword evidence="1" id="KW-0472">Membrane</keyword>